<dbReference type="InterPro" id="IPR013216">
    <property type="entry name" value="Methyltransf_11"/>
</dbReference>
<reference evidence="2 3" key="1">
    <citation type="submission" date="2019-10" db="EMBL/GenBank/DDBJ databases">
        <title>Georgenia wutianyii sp. nov. and Georgenia yuyongxinii sp. nov. isolated from plateau pika (Ochotona curzoniae) in the Qinghai-Tibet plateau of China.</title>
        <authorList>
            <person name="Tian Z."/>
        </authorList>
    </citation>
    <scope>NUCLEOTIDE SEQUENCE [LARGE SCALE GENOMIC DNA]</scope>
    <source>
        <strain evidence="2 3">JCM 19765</strain>
    </source>
</reference>
<dbReference type="Pfam" id="PF08241">
    <property type="entry name" value="Methyltransf_11"/>
    <property type="match status" value="1"/>
</dbReference>
<dbReference type="RefSeq" id="WP_152194209.1">
    <property type="nucleotide sequence ID" value="NZ_VUKD01000001.1"/>
</dbReference>
<dbReference type="EMBL" id="WHPC01000052">
    <property type="protein sequence ID" value="MPV37869.1"/>
    <property type="molecule type" value="Genomic_DNA"/>
</dbReference>
<dbReference type="GO" id="GO:0008757">
    <property type="term" value="F:S-adenosylmethionine-dependent methyltransferase activity"/>
    <property type="evidence" value="ECO:0007669"/>
    <property type="project" value="InterPro"/>
</dbReference>
<dbReference type="PANTHER" id="PTHR45036">
    <property type="entry name" value="METHYLTRANSFERASE LIKE 7B"/>
    <property type="match status" value="1"/>
</dbReference>
<comment type="caution">
    <text evidence="2">The sequence shown here is derived from an EMBL/GenBank/DDBJ whole genome shotgun (WGS) entry which is preliminary data.</text>
</comment>
<keyword evidence="2" id="KW-0489">Methyltransferase</keyword>
<dbReference type="InterPro" id="IPR029063">
    <property type="entry name" value="SAM-dependent_MTases_sf"/>
</dbReference>
<sequence length="207" mass="22128">MNGLGTQPPGYAPGPPPARAEVPVLPSTAAARSELIRPLRGTVVEIGPGAGVNLHHFHRDVRWVGFEPDGGLHPAIRDEAARLGRQVDVRAGRAEELDLPDGGADAAVGTLVLCSVDDVTRSLAEVRRVLRPGGTYVFVEHVAAPRGTWTRRGQAVWSRLAPDGCQSDRETGLEILRAGFDDVRLERAAMPGPLGTRVPLILGRARR</sequence>
<dbReference type="Proteomes" id="UP000437709">
    <property type="component" value="Unassembled WGS sequence"/>
</dbReference>
<proteinExistence type="predicted"/>
<organism evidence="2 3">
    <name type="scientific">Georgenia subflava</name>
    <dbReference type="NCBI Taxonomy" id="1622177"/>
    <lineage>
        <taxon>Bacteria</taxon>
        <taxon>Bacillati</taxon>
        <taxon>Actinomycetota</taxon>
        <taxon>Actinomycetes</taxon>
        <taxon>Micrococcales</taxon>
        <taxon>Bogoriellaceae</taxon>
        <taxon>Georgenia</taxon>
    </lineage>
</organism>
<dbReference type="Gene3D" id="3.40.50.150">
    <property type="entry name" value="Vaccinia Virus protein VP39"/>
    <property type="match status" value="1"/>
</dbReference>
<dbReference type="AlphaFoldDB" id="A0A6N7EIA5"/>
<accession>A0A6N7EIA5</accession>
<evidence type="ECO:0000259" key="1">
    <source>
        <dbReference type="Pfam" id="PF08241"/>
    </source>
</evidence>
<keyword evidence="2" id="KW-0808">Transferase</keyword>
<dbReference type="OrthoDB" id="9797252at2"/>
<feature type="domain" description="Methyltransferase type 11" evidence="1">
    <location>
        <begin position="44"/>
        <end position="138"/>
    </location>
</feature>
<gene>
    <name evidence="2" type="ORF">GB881_12595</name>
</gene>
<dbReference type="SUPFAM" id="SSF53335">
    <property type="entry name" value="S-adenosyl-L-methionine-dependent methyltransferases"/>
    <property type="match status" value="1"/>
</dbReference>
<evidence type="ECO:0000313" key="2">
    <source>
        <dbReference type="EMBL" id="MPV37869.1"/>
    </source>
</evidence>
<dbReference type="PANTHER" id="PTHR45036:SF1">
    <property type="entry name" value="METHYLTRANSFERASE LIKE 7A"/>
    <property type="match status" value="1"/>
</dbReference>
<name>A0A6N7EIA5_9MICO</name>
<dbReference type="CDD" id="cd02440">
    <property type="entry name" value="AdoMet_MTases"/>
    <property type="match status" value="1"/>
</dbReference>
<evidence type="ECO:0000313" key="3">
    <source>
        <dbReference type="Proteomes" id="UP000437709"/>
    </source>
</evidence>
<dbReference type="GO" id="GO:0032259">
    <property type="term" value="P:methylation"/>
    <property type="evidence" value="ECO:0007669"/>
    <property type="project" value="UniProtKB-KW"/>
</dbReference>
<protein>
    <submittedName>
        <fullName evidence="2">Methyltransferase domain-containing protein</fullName>
    </submittedName>
</protein>
<dbReference type="InterPro" id="IPR052356">
    <property type="entry name" value="Thiol_S-MT"/>
</dbReference>
<keyword evidence="3" id="KW-1185">Reference proteome</keyword>